<keyword evidence="1" id="KW-0175">Coiled coil</keyword>
<feature type="compositionally biased region" description="Low complexity" evidence="2">
    <location>
        <begin position="222"/>
        <end position="240"/>
    </location>
</feature>
<dbReference type="AlphaFoldDB" id="A0A6P6XZY2"/>
<evidence type="ECO:0000313" key="3">
    <source>
        <dbReference type="Proteomes" id="UP000515146"/>
    </source>
</evidence>
<evidence type="ECO:0000256" key="2">
    <source>
        <dbReference type="SAM" id="MobiDB-lite"/>
    </source>
</evidence>
<dbReference type="Proteomes" id="UP000515146">
    <property type="component" value="Unplaced"/>
</dbReference>
<dbReference type="KEGG" id="dpte:113792694"/>
<feature type="coiled-coil region" evidence="1">
    <location>
        <begin position="93"/>
        <end position="120"/>
    </location>
</feature>
<dbReference type="RefSeq" id="XP_027198411.1">
    <property type="nucleotide sequence ID" value="XM_027342610.1"/>
</dbReference>
<accession>A0A6P6XZY2</accession>
<evidence type="ECO:0000256" key="1">
    <source>
        <dbReference type="SAM" id="Coils"/>
    </source>
</evidence>
<proteinExistence type="predicted"/>
<protein>
    <submittedName>
        <fullName evidence="4">Uncharacterized protein</fullName>
    </submittedName>
</protein>
<gene>
    <name evidence="4" type="primary">LOC113792694</name>
</gene>
<keyword evidence="3" id="KW-1185">Reference proteome</keyword>
<organism evidence="3 4">
    <name type="scientific">Dermatophagoides pteronyssinus</name>
    <name type="common">European house dust mite</name>
    <dbReference type="NCBI Taxonomy" id="6956"/>
    <lineage>
        <taxon>Eukaryota</taxon>
        <taxon>Metazoa</taxon>
        <taxon>Ecdysozoa</taxon>
        <taxon>Arthropoda</taxon>
        <taxon>Chelicerata</taxon>
        <taxon>Arachnida</taxon>
        <taxon>Acari</taxon>
        <taxon>Acariformes</taxon>
        <taxon>Sarcoptiformes</taxon>
        <taxon>Astigmata</taxon>
        <taxon>Psoroptidia</taxon>
        <taxon>Analgoidea</taxon>
        <taxon>Pyroglyphidae</taxon>
        <taxon>Dermatophagoidinae</taxon>
        <taxon>Dermatophagoides</taxon>
    </lineage>
</organism>
<evidence type="ECO:0000313" key="4">
    <source>
        <dbReference type="RefSeq" id="XP_027198411.1"/>
    </source>
</evidence>
<reference evidence="4" key="1">
    <citation type="submission" date="2025-08" db="UniProtKB">
        <authorList>
            <consortium name="RefSeq"/>
        </authorList>
    </citation>
    <scope>IDENTIFICATION</scope>
    <source>
        <strain evidence="4">Airmid</strain>
    </source>
</reference>
<feature type="region of interest" description="Disordered" evidence="2">
    <location>
        <begin position="217"/>
        <end position="251"/>
    </location>
</feature>
<dbReference type="InParanoid" id="A0A6P6XZY2"/>
<name>A0A6P6XZY2_DERPT</name>
<dbReference type="OrthoDB" id="6515096at2759"/>
<sequence length="351" mass="40354">MNNHHSIDDSNNINGDEEECLSFFKKLRIGIGKLKDEIENLETITKEITDKINGRLNQNLTKFQSKTIDDADQILEKVQEFHSKILNENNNPLDAFETKLLNLRERLLGFEEENHRLSKNYQPFRPKDTSCCDIIDDETTFELTTNQSNENLNNDNDGKVEIAKLSSQKRLDLYDTPKSNNKNNFYDKITSTPNNIENHFNSSTDDDGSFNLLSTVRKQAAKKQQQQQQQQQQSNNSSARKSAKKKSTKIDLAKCDNPIAARALAIYNRWMPSSTNNDSDQSICCSETSTLKLDDDQQISSNKSLNRRMTPRNQHHLKMAKNLNNDHGRDEYETIEFTPGMTTKVRKSIEN</sequence>